<dbReference type="AlphaFoldDB" id="A0A6L2KKA6"/>
<dbReference type="EMBL" id="BKCJ010002516">
    <property type="protein sequence ID" value="GEU49092.1"/>
    <property type="molecule type" value="Genomic_DNA"/>
</dbReference>
<name>A0A6L2KKA6_TANCI</name>
<gene>
    <name evidence="2" type="ORF">Tci_021070</name>
</gene>
<feature type="compositionally biased region" description="Basic and acidic residues" evidence="1">
    <location>
        <begin position="653"/>
        <end position="663"/>
    </location>
</feature>
<feature type="region of interest" description="Disordered" evidence="1">
    <location>
        <begin position="284"/>
        <end position="398"/>
    </location>
</feature>
<feature type="compositionally biased region" description="Basic and acidic residues" evidence="1">
    <location>
        <begin position="607"/>
        <end position="622"/>
    </location>
</feature>
<evidence type="ECO:0008006" key="3">
    <source>
        <dbReference type="Google" id="ProtNLM"/>
    </source>
</evidence>
<evidence type="ECO:0000313" key="2">
    <source>
        <dbReference type="EMBL" id="GEU49092.1"/>
    </source>
</evidence>
<comment type="caution">
    <text evidence="2">The sequence shown here is derived from an EMBL/GenBank/DDBJ whole genome shotgun (WGS) entry which is preliminary data.</text>
</comment>
<accession>A0A6L2KKA6</accession>
<reference evidence="2" key="1">
    <citation type="journal article" date="2019" name="Sci. Rep.">
        <title>Draft genome of Tanacetum cinerariifolium, the natural source of mosquito coil.</title>
        <authorList>
            <person name="Yamashiro T."/>
            <person name="Shiraishi A."/>
            <person name="Satake H."/>
            <person name="Nakayama K."/>
        </authorList>
    </citation>
    <scope>NUCLEOTIDE SEQUENCE</scope>
</reference>
<feature type="compositionally biased region" description="Polar residues" evidence="1">
    <location>
        <begin position="627"/>
        <end position="643"/>
    </location>
</feature>
<feature type="region of interest" description="Disordered" evidence="1">
    <location>
        <begin position="584"/>
        <end position="687"/>
    </location>
</feature>
<organism evidence="2">
    <name type="scientific">Tanacetum cinerariifolium</name>
    <name type="common">Dalmatian daisy</name>
    <name type="synonym">Chrysanthemum cinerariifolium</name>
    <dbReference type="NCBI Taxonomy" id="118510"/>
    <lineage>
        <taxon>Eukaryota</taxon>
        <taxon>Viridiplantae</taxon>
        <taxon>Streptophyta</taxon>
        <taxon>Embryophyta</taxon>
        <taxon>Tracheophyta</taxon>
        <taxon>Spermatophyta</taxon>
        <taxon>Magnoliopsida</taxon>
        <taxon>eudicotyledons</taxon>
        <taxon>Gunneridae</taxon>
        <taxon>Pentapetalae</taxon>
        <taxon>asterids</taxon>
        <taxon>campanulids</taxon>
        <taxon>Asterales</taxon>
        <taxon>Asteraceae</taxon>
        <taxon>Asteroideae</taxon>
        <taxon>Anthemideae</taxon>
        <taxon>Anthemidinae</taxon>
        <taxon>Tanacetum</taxon>
    </lineage>
</organism>
<proteinExistence type="predicted"/>
<feature type="compositionally biased region" description="Acidic residues" evidence="1">
    <location>
        <begin position="301"/>
        <end position="343"/>
    </location>
</feature>
<feature type="region of interest" description="Disordered" evidence="1">
    <location>
        <begin position="218"/>
        <end position="243"/>
    </location>
</feature>
<sequence length="924" mass="105849">MDMTIDQQVALDEALAFLVTADVPEIYLQEFWATATVHHHSIQFKMDNKKHIINLEYFREMLHICPRLPGQTFDEPPFEEEILAFLRFLGQSGAIRRLTGFYHKRNVDFAYLLWEDFVYQVEHKDTKTSNEMYYPRFTKVIIHYFMSKEPSIPRRNKVKWHYVRDDHMFTTIKLVLRHQNTQQFGAMLPIELTNADIKNSEAYKEYYAFATGGTPPNTKASVRKTKSGFDTTVTPPPTADAGTRLFTSIKGKQQATTSRAKSLTTLLEIAMTEAEQLKLATKRSLQQTHISQESSSSADEGTGEDDDDDEEEGNDDDDDDAQVHDDDQEDENNDEQASDEEGEEFIHPSLSTHDEEETRDEESFDLIDKTHENTDDEGNGEENLGLIVGRKEGQDEEDDADELYRDVNINMEGRNSSSVSSQFVTSMLNLTPDAGIESIIKTTSQMDVQPQTIVAPLPLSEPTLTPSTIATVTTVQQAPTPSTTAPSTLLQNLPNFDSLFGFEHRLKTLEDNFSEFVQTNQFAGAVSSIPGIIQRYMDQQMNKVVKVAVQIQSDRLCDEAQAENDEFLKTIDKNMHKIIKEQVKEQVKKKMKNPSLDQTEGSKRRREGKEPKSASTPKEKATGRAGKSTQGSKSRQTSASESATIEEPMQTTHEMEETSHPEFETGADDQPIKEPSQHPEWFSQQKKPPTLYRDWNKTLPATHESIQPWISKLAKQIDSRSSFNELMDTHGSYKSLVELEFFLEKVYKVTTDQLDWVNPEGKQYLHNLLKPLPLIPNFRGRRVILFDHFINNDLEYLRGGASSCKHTTSVTKTMAADYGHIKWIEDLVPQIMESAHDVYFKRRIIAVIELKIVEWHNYRHLEWITNVYKKHRNPKAYGRPSTRCRKLPEEAQPYKARYVPFLSKAQGSLHRLLQPKRIHLSEQK</sequence>
<protein>
    <recommendedName>
        <fullName evidence="3">Monodehydroascorbate reductase</fullName>
    </recommendedName>
</protein>
<feature type="compositionally biased region" description="Polar residues" evidence="1">
    <location>
        <begin position="284"/>
        <end position="298"/>
    </location>
</feature>
<evidence type="ECO:0000256" key="1">
    <source>
        <dbReference type="SAM" id="MobiDB-lite"/>
    </source>
</evidence>
<feature type="compositionally biased region" description="Acidic residues" evidence="1">
    <location>
        <begin position="354"/>
        <end position="365"/>
    </location>
</feature>